<dbReference type="EC" id="2.4.1.227" evidence="10"/>
<keyword evidence="8 10" id="KW-0131">Cell cycle</keyword>
<dbReference type="PANTHER" id="PTHR21015:SF22">
    <property type="entry name" value="GLYCOSYLTRANSFERASE"/>
    <property type="match status" value="1"/>
</dbReference>
<dbReference type="GO" id="GO:0005975">
    <property type="term" value="P:carbohydrate metabolic process"/>
    <property type="evidence" value="ECO:0007669"/>
    <property type="project" value="InterPro"/>
</dbReference>
<keyword evidence="9 10" id="KW-0961">Cell wall biogenesis/degradation</keyword>
<reference evidence="15" key="1">
    <citation type="submission" date="2017-09" db="EMBL/GenBank/DDBJ databases">
        <title>Depth-based differentiation of microbial function through sediment-hosted aquifers and enrichment of novel symbionts in the deep terrestrial subsurface.</title>
        <authorList>
            <person name="Probst A.J."/>
            <person name="Ladd B."/>
            <person name="Jarett J.K."/>
            <person name="Geller-Mcgrath D.E."/>
            <person name="Sieber C.M.K."/>
            <person name="Emerson J.B."/>
            <person name="Anantharaman K."/>
            <person name="Thomas B.C."/>
            <person name="Malmstrom R."/>
            <person name="Stieglmeier M."/>
            <person name="Klingl A."/>
            <person name="Woyke T."/>
            <person name="Ryan C.M."/>
            <person name="Banfield J.F."/>
        </authorList>
    </citation>
    <scope>NUCLEOTIDE SEQUENCE [LARGE SCALE GENOMIC DNA]</scope>
</reference>
<dbReference type="GO" id="GO:0051991">
    <property type="term" value="F:UDP-N-acetyl-D-glucosamine:N-acetylmuramoyl-L-alanyl-D-glutamyl-meso-2,6-diaminopimelyl-D-alanyl-D-alanine-diphosphoundecaprenol 4-beta-N-acetylglucosaminlytransferase activity"/>
    <property type="evidence" value="ECO:0007669"/>
    <property type="project" value="RHEA"/>
</dbReference>
<comment type="subcellular location">
    <subcellularLocation>
        <location evidence="10">Cell membrane</location>
        <topology evidence="10">Peripheral membrane protein</topology>
        <orientation evidence="10">Cytoplasmic side</orientation>
    </subcellularLocation>
</comment>
<comment type="caution">
    <text evidence="14">The sequence shown here is derived from an EMBL/GenBank/DDBJ whole genome shotgun (WGS) entry which is preliminary data.</text>
</comment>
<keyword evidence="11" id="KW-1133">Transmembrane helix</keyword>
<feature type="binding site" evidence="10">
    <location>
        <position position="171"/>
    </location>
    <ligand>
        <name>UDP-N-acetyl-alpha-D-glucosamine</name>
        <dbReference type="ChEBI" id="CHEBI:57705"/>
    </ligand>
</feature>
<dbReference type="SUPFAM" id="SSF53756">
    <property type="entry name" value="UDP-Glycosyltransferase/glycogen phosphorylase"/>
    <property type="match status" value="1"/>
</dbReference>
<dbReference type="InterPro" id="IPR006009">
    <property type="entry name" value="GlcNAc_MurG"/>
</dbReference>
<evidence type="ECO:0000256" key="5">
    <source>
        <dbReference type="ARBA" id="ARBA00022960"/>
    </source>
</evidence>
<sequence length="369" mass="42122">MKKKKIVISGGHLTPALAVIEELQKRNDWEIFYFGRPYSTEGDKTPSLESKIVQEKGLKFIPINFGRIQHKFTRYTLLAFLRIPWGFILTFYHLLRLKPDLVLSFGSYVGATVSLAAWLSVIPVAIHEQTTVFGLANKMTSFWAKKIFVSWPITLKHLSKEKAVLTGNPLRQDVFHFNQKIWDSFKFDKDLPLILVTGGNQGSHRLNLAVEGILEKILVKYNLCHLTGHLQVFNDFSRLSEKKKELSANLKNRYLLKEYLIEEWGTVLKKADLVVSRAGINTLSELLALGKPQLLVPIPWLPGDEQTKNAQMVKKMGLGEILSQDNLNPESLLKKIEMMMKKIKVYQQTPNLINRQAARKIVDALEKMG</sequence>
<keyword evidence="2 10" id="KW-0132">Cell division</keyword>
<feature type="binding site" evidence="10">
    <location>
        <begin position="9"/>
        <end position="11"/>
    </location>
    <ligand>
        <name>UDP-N-acetyl-alpha-D-glucosamine</name>
        <dbReference type="ChEBI" id="CHEBI:57705"/>
    </ligand>
</feature>
<accession>A0A2M6YPK6</accession>
<dbReference type="AlphaFoldDB" id="A0A2M6YPK6"/>
<dbReference type="GO" id="GO:0008360">
    <property type="term" value="P:regulation of cell shape"/>
    <property type="evidence" value="ECO:0007669"/>
    <property type="project" value="UniProtKB-KW"/>
</dbReference>
<dbReference type="InterPro" id="IPR007235">
    <property type="entry name" value="Glyco_trans_28_C"/>
</dbReference>
<dbReference type="PANTHER" id="PTHR21015">
    <property type="entry name" value="UDP-N-ACETYLGLUCOSAMINE--N-ACETYLMURAMYL-(PENTAPEPTIDE) PYROPHOSPHORYL-UNDECAPRENOL N-ACETYLGLUCOSAMINE TRANSFERASE 1"/>
    <property type="match status" value="1"/>
</dbReference>
<keyword evidence="5 10" id="KW-0133">Cell shape</keyword>
<dbReference type="GO" id="GO:0050511">
    <property type="term" value="F:undecaprenyldiphospho-muramoylpentapeptide beta-N-acetylglucosaminyltransferase activity"/>
    <property type="evidence" value="ECO:0007669"/>
    <property type="project" value="UniProtKB-UniRule"/>
</dbReference>
<evidence type="ECO:0000256" key="1">
    <source>
        <dbReference type="ARBA" id="ARBA00022475"/>
    </source>
</evidence>
<organism evidence="14 15">
    <name type="scientific">Candidatus Shapirobacteria bacterium CG07_land_8_20_14_0_80_39_12</name>
    <dbReference type="NCBI Taxonomy" id="1974480"/>
    <lineage>
        <taxon>Bacteria</taxon>
        <taxon>Candidatus Shapironibacteriota</taxon>
    </lineage>
</organism>
<feature type="domain" description="Glycosyltransferase family 28 N-terminal" evidence="12">
    <location>
        <begin position="9"/>
        <end position="148"/>
    </location>
</feature>
<dbReference type="GO" id="GO:0071555">
    <property type="term" value="P:cell wall organization"/>
    <property type="evidence" value="ECO:0007669"/>
    <property type="project" value="UniProtKB-KW"/>
</dbReference>
<dbReference type="GO" id="GO:0051301">
    <property type="term" value="P:cell division"/>
    <property type="evidence" value="ECO:0007669"/>
    <property type="project" value="UniProtKB-KW"/>
</dbReference>
<dbReference type="CDD" id="cd03785">
    <property type="entry name" value="GT28_MurG"/>
    <property type="match status" value="1"/>
</dbReference>
<evidence type="ECO:0000259" key="12">
    <source>
        <dbReference type="Pfam" id="PF03033"/>
    </source>
</evidence>
<keyword evidence="1 10" id="KW-1003">Cell membrane</keyword>
<evidence type="ECO:0000256" key="4">
    <source>
        <dbReference type="ARBA" id="ARBA00022679"/>
    </source>
</evidence>
<dbReference type="GO" id="GO:0009252">
    <property type="term" value="P:peptidoglycan biosynthetic process"/>
    <property type="evidence" value="ECO:0007669"/>
    <property type="project" value="UniProtKB-UniRule"/>
</dbReference>
<evidence type="ECO:0000259" key="13">
    <source>
        <dbReference type="Pfam" id="PF04101"/>
    </source>
</evidence>
<proteinExistence type="inferred from homology"/>
<evidence type="ECO:0000256" key="9">
    <source>
        <dbReference type="ARBA" id="ARBA00023316"/>
    </source>
</evidence>
<keyword evidence="11" id="KW-0812">Transmembrane</keyword>
<evidence type="ECO:0000256" key="2">
    <source>
        <dbReference type="ARBA" id="ARBA00022618"/>
    </source>
</evidence>
<evidence type="ECO:0000256" key="8">
    <source>
        <dbReference type="ARBA" id="ARBA00023306"/>
    </source>
</evidence>
<dbReference type="Pfam" id="PF03033">
    <property type="entry name" value="Glyco_transf_28"/>
    <property type="match status" value="1"/>
</dbReference>
<evidence type="ECO:0000256" key="10">
    <source>
        <dbReference type="HAMAP-Rule" id="MF_00033"/>
    </source>
</evidence>
<evidence type="ECO:0000256" key="7">
    <source>
        <dbReference type="ARBA" id="ARBA00023136"/>
    </source>
</evidence>
<comment type="caution">
    <text evidence="10">Lacks conserved residue(s) required for the propagation of feature annotation.</text>
</comment>
<evidence type="ECO:0000313" key="15">
    <source>
        <dbReference type="Proteomes" id="UP000229559"/>
    </source>
</evidence>
<dbReference type="HAMAP" id="MF_00033">
    <property type="entry name" value="MurG"/>
    <property type="match status" value="1"/>
</dbReference>
<evidence type="ECO:0000256" key="3">
    <source>
        <dbReference type="ARBA" id="ARBA00022676"/>
    </source>
</evidence>
<keyword evidence="7 10" id="KW-0472">Membrane</keyword>
<feature type="transmembrane region" description="Helical" evidence="11">
    <location>
        <begin position="101"/>
        <end position="126"/>
    </location>
</feature>
<feature type="binding site" evidence="10">
    <location>
        <position position="306"/>
    </location>
    <ligand>
        <name>UDP-N-acetyl-alpha-D-glucosamine</name>
        <dbReference type="ChEBI" id="CHEBI:57705"/>
    </ligand>
</feature>
<evidence type="ECO:0000256" key="6">
    <source>
        <dbReference type="ARBA" id="ARBA00022984"/>
    </source>
</evidence>
<name>A0A2M6YPK6_9BACT</name>
<comment type="similarity">
    <text evidence="10">Belongs to the glycosyltransferase 28 family. MurG subfamily.</text>
</comment>
<feature type="domain" description="Glycosyl transferase family 28 C-terminal" evidence="13">
    <location>
        <begin position="194"/>
        <end position="362"/>
    </location>
</feature>
<protein>
    <recommendedName>
        <fullName evidence="10">UDP-N-acetylglucosamine--N-acetylmuramyl-(pentapeptide) pyrophosphoryl-undecaprenol N-acetylglucosamine transferase</fullName>
        <ecNumber evidence="10">2.4.1.227</ecNumber>
    </recommendedName>
    <alternativeName>
        <fullName evidence="10">Undecaprenyl-PP-MurNAc-pentapeptide-UDPGlcNAc GlcNAc transferase</fullName>
    </alternativeName>
</protein>
<dbReference type="UniPathway" id="UPA00219"/>
<keyword evidence="3 10" id="KW-0328">Glycosyltransferase</keyword>
<dbReference type="EMBL" id="PEXA01000057">
    <property type="protein sequence ID" value="PIU33069.1"/>
    <property type="molecule type" value="Genomic_DNA"/>
</dbReference>
<comment type="pathway">
    <text evidence="10">Cell wall biogenesis; peptidoglycan biosynthesis.</text>
</comment>
<feature type="binding site" evidence="10">
    <location>
        <position position="261"/>
    </location>
    <ligand>
        <name>UDP-N-acetyl-alpha-D-glucosamine</name>
        <dbReference type="ChEBI" id="CHEBI:57705"/>
    </ligand>
</feature>
<dbReference type="GO" id="GO:0005886">
    <property type="term" value="C:plasma membrane"/>
    <property type="evidence" value="ECO:0007669"/>
    <property type="project" value="UniProtKB-SubCell"/>
</dbReference>
<dbReference type="Pfam" id="PF04101">
    <property type="entry name" value="Glyco_tran_28_C"/>
    <property type="match status" value="1"/>
</dbReference>
<comment type="catalytic activity">
    <reaction evidence="10">
        <text>di-trans,octa-cis-undecaprenyl diphospho-N-acetyl-alpha-D-muramoyl-L-alanyl-D-glutamyl-meso-2,6-diaminopimeloyl-D-alanyl-D-alanine + UDP-N-acetyl-alpha-D-glucosamine = di-trans,octa-cis-undecaprenyl diphospho-[N-acetyl-alpha-D-glucosaminyl-(1-&gt;4)]-N-acetyl-alpha-D-muramoyl-L-alanyl-D-glutamyl-meso-2,6-diaminopimeloyl-D-alanyl-D-alanine + UDP + H(+)</text>
        <dbReference type="Rhea" id="RHEA:31227"/>
        <dbReference type="ChEBI" id="CHEBI:15378"/>
        <dbReference type="ChEBI" id="CHEBI:57705"/>
        <dbReference type="ChEBI" id="CHEBI:58223"/>
        <dbReference type="ChEBI" id="CHEBI:61387"/>
        <dbReference type="ChEBI" id="CHEBI:61388"/>
        <dbReference type="EC" id="2.4.1.227"/>
    </reaction>
</comment>
<dbReference type="Proteomes" id="UP000229559">
    <property type="component" value="Unassembled WGS sequence"/>
</dbReference>
<dbReference type="Gene3D" id="3.40.50.2000">
    <property type="entry name" value="Glycogen Phosphorylase B"/>
    <property type="match status" value="2"/>
</dbReference>
<gene>
    <name evidence="10" type="primary">murG</name>
    <name evidence="14" type="ORF">COT04_02065</name>
</gene>
<comment type="function">
    <text evidence="10">Cell wall formation. Catalyzes the transfer of a GlcNAc subunit on undecaprenyl-pyrophosphoryl-MurNAc-pentapeptide (lipid intermediate I) to form undecaprenyl-pyrophosphoryl-MurNAc-(pentapeptide)GlcNAc (lipid intermediate II).</text>
</comment>
<evidence type="ECO:0000256" key="11">
    <source>
        <dbReference type="SAM" id="Phobius"/>
    </source>
</evidence>
<feature type="transmembrane region" description="Helical" evidence="11">
    <location>
        <begin position="75"/>
        <end position="95"/>
    </location>
</feature>
<dbReference type="InterPro" id="IPR004276">
    <property type="entry name" value="GlycoTrans_28_N"/>
</dbReference>
<keyword evidence="4 10" id="KW-0808">Transferase</keyword>
<evidence type="ECO:0000313" key="14">
    <source>
        <dbReference type="EMBL" id="PIU33069.1"/>
    </source>
</evidence>
<keyword evidence="6 10" id="KW-0573">Peptidoglycan synthesis</keyword>